<comment type="caution">
    <text evidence="1">The sequence shown here is derived from an EMBL/GenBank/DDBJ whole genome shotgun (WGS) entry which is preliminary data.</text>
</comment>
<organism evidence="1">
    <name type="scientific">Caldimicrobium thiodismutans</name>
    <dbReference type="NCBI Taxonomy" id="1653476"/>
    <lineage>
        <taxon>Bacteria</taxon>
        <taxon>Pseudomonadati</taxon>
        <taxon>Thermodesulfobacteriota</taxon>
        <taxon>Thermodesulfobacteria</taxon>
        <taxon>Thermodesulfobacteriales</taxon>
        <taxon>Thermodesulfobacteriaceae</taxon>
        <taxon>Caldimicrobium</taxon>
    </lineage>
</organism>
<dbReference type="EMBL" id="DSZU01000021">
    <property type="protein sequence ID" value="HGV54669.1"/>
    <property type="molecule type" value="Genomic_DNA"/>
</dbReference>
<dbReference type="AlphaFoldDB" id="A0A832LVT4"/>
<gene>
    <name evidence="1" type="ORF">ENT73_01090</name>
</gene>
<accession>A0A832LVT4</accession>
<evidence type="ECO:0000313" key="1">
    <source>
        <dbReference type="EMBL" id="HGV54669.1"/>
    </source>
</evidence>
<evidence type="ECO:0008006" key="2">
    <source>
        <dbReference type="Google" id="ProtNLM"/>
    </source>
</evidence>
<sequence length="248" mass="28671">MNKIIGIISLFILIIGASIVWAEDKSEEHKITRIYITLEERKEIEPDKLLLKVEITAKKQREGEVINLLGAIDKEIRALKLDYKGGSYSVNKNCFLEKNKWRCIGYLGNLIYSFYLKEPREQNQVLEILEAFKEKEGGSLEYHVSDPTWIISEKLYKEKERELKLEILSTAVEFGKQAGERLGRRCVISKIDYEIRGFYFPLPYRPILKSSGLEMEKAGPSIEAPEPKKDEKAIHIKAQVSYICLEKN</sequence>
<protein>
    <recommendedName>
        <fullName evidence="2">DUF541 domain-containing protein</fullName>
    </recommendedName>
</protein>
<proteinExistence type="predicted"/>
<name>A0A832LVT4_9BACT</name>
<reference evidence="1" key="1">
    <citation type="journal article" date="2020" name="mSystems">
        <title>Genome- and Community-Level Interaction Insights into Carbon Utilization and Element Cycling Functions of Hydrothermarchaeota in Hydrothermal Sediment.</title>
        <authorList>
            <person name="Zhou Z."/>
            <person name="Liu Y."/>
            <person name="Xu W."/>
            <person name="Pan J."/>
            <person name="Luo Z.H."/>
            <person name="Li M."/>
        </authorList>
    </citation>
    <scope>NUCLEOTIDE SEQUENCE [LARGE SCALE GENOMIC DNA]</scope>
    <source>
        <strain evidence="1">SpSt-605</strain>
    </source>
</reference>